<sequence>MSDNAADFGRVASTAGVAKSAQLEHPVDIADYATVYGGTTIGRYTYINVGTVIYSNAILGRFCSIGRQVEVGTAKHPVDFLSTHPFQYASSLFMKDPAYAKVSRKRWQFHPKTEIGNDVWIGAKASIGSGITVGDGAVIAAGAVVTSDVPAYAIVGGVPARTIRYRFGAEIISQLLELRWWELPLEQIGNLDFECIDACLEGLTRARKEHATEL</sequence>
<keyword evidence="2 5" id="KW-0808">Transferase</keyword>
<dbReference type="RefSeq" id="WP_230438923.1">
    <property type="nucleotide sequence ID" value="NZ_CP087715.1"/>
</dbReference>
<dbReference type="Proteomes" id="UP001597264">
    <property type="component" value="Unassembled WGS sequence"/>
</dbReference>
<comment type="similarity">
    <text evidence="1">Belongs to the transferase hexapeptide repeat family.</text>
</comment>
<dbReference type="InterPro" id="IPR018357">
    <property type="entry name" value="Hexapep_transf_CS"/>
</dbReference>
<dbReference type="InterPro" id="IPR050179">
    <property type="entry name" value="Trans_hexapeptide_repeat"/>
</dbReference>
<dbReference type="CDD" id="cd03349">
    <property type="entry name" value="LbH_XAT"/>
    <property type="match status" value="1"/>
</dbReference>
<dbReference type="PROSITE" id="PS00101">
    <property type="entry name" value="HEXAPEP_TRANSFERASES"/>
    <property type="match status" value="1"/>
</dbReference>
<proteinExistence type="inferred from homology"/>
<dbReference type="InterPro" id="IPR001451">
    <property type="entry name" value="Hexapep"/>
</dbReference>
<dbReference type="Pfam" id="PF00132">
    <property type="entry name" value="Hexapep"/>
    <property type="match status" value="1"/>
</dbReference>
<evidence type="ECO:0000256" key="1">
    <source>
        <dbReference type="ARBA" id="ARBA00007274"/>
    </source>
</evidence>
<evidence type="ECO:0000256" key="2">
    <source>
        <dbReference type="ARBA" id="ARBA00022679"/>
    </source>
</evidence>
<gene>
    <name evidence="5" type="ORF">ACFQ2X_14440</name>
</gene>
<evidence type="ECO:0000313" key="5">
    <source>
        <dbReference type="EMBL" id="MFD1217807.1"/>
    </source>
</evidence>
<keyword evidence="6" id="KW-1185">Reference proteome</keyword>
<dbReference type="PANTHER" id="PTHR43300">
    <property type="entry name" value="ACETYLTRANSFERASE"/>
    <property type="match status" value="1"/>
</dbReference>
<evidence type="ECO:0000313" key="6">
    <source>
        <dbReference type="Proteomes" id="UP001597264"/>
    </source>
</evidence>
<keyword evidence="3" id="KW-0677">Repeat</keyword>
<dbReference type="EC" id="2.3.1.-" evidence="5"/>
<evidence type="ECO:0000256" key="3">
    <source>
        <dbReference type="ARBA" id="ARBA00022737"/>
    </source>
</evidence>
<organism evidence="5 6">
    <name type="scientific">Microbulbifer celer</name>
    <dbReference type="NCBI Taxonomy" id="435905"/>
    <lineage>
        <taxon>Bacteria</taxon>
        <taxon>Pseudomonadati</taxon>
        <taxon>Pseudomonadota</taxon>
        <taxon>Gammaproteobacteria</taxon>
        <taxon>Cellvibrionales</taxon>
        <taxon>Microbulbiferaceae</taxon>
        <taxon>Microbulbifer</taxon>
    </lineage>
</organism>
<dbReference type="SUPFAM" id="SSF51161">
    <property type="entry name" value="Trimeric LpxA-like enzymes"/>
    <property type="match status" value="1"/>
</dbReference>
<dbReference type="InterPro" id="IPR011004">
    <property type="entry name" value="Trimer_LpxA-like_sf"/>
</dbReference>
<evidence type="ECO:0000256" key="4">
    <source>
        <dbReference type="ARBA" id="ARBA00023315"/>
    </source>
</evidence>
<dbReference type="EMBL" id="JBHTLR010000019">
    <property type="protein sequence ID" value="MFD1217807.1"/>
    <property type="molecule type" value="Genomic_DNA"/>
</dbReference>
<protein>
    <submittedName>
        <fullName evidence="5">CatB-related O-acetyltransferase</fullName>
        <ecNumber evidence="5">2.3.1.-</ecNumber>
    </submittedName>
</protein>
<dbReference type="PANTHER" id="PTHR43300:SF11">
    <property type="entry name" value="ACETYLTRANSFERASE RV3034C-RELATED"/>
    <property type="match status" value="1"/>
</dbReference>
<name>A0ABW3UAY0_9GAMM</name>
<reference evidence="6" key="1">
    <citation type="journal article" date="2019" name="Int. J. Syst. Evol. Microbiol.">
        <title>The Global Catalogue of Microorganisms (GCM) 10K type strain sequencing project: providing services to taxonomists for standard genome sequencing and annotation.</title>
        <authorList>
            <consortium name="The Broad Institute Genomics Platform"/>
            <consortium name="The Broad Institute Genome Sequencing Center for Infectious Disease"/>
            <person name="Wu L."/>
            <person name="Ma J."/>
        </authorList>
    </citation>
    <scope>NUCLEOTIDE SEQUENCE [LARGE SCALE GENOMIC DNA]</scope>
    <source>
        <strain evidence="6">CCUG 54356</strain>
    </source>
</reference>
<dbReference type="Gene3D" id="2.160.10.10">
    <property type="entry name" value="Hexapeptide repeat proteins"/>
    <property type="match status" value="1"/>
</dbReference>
<accession>A0ABW3UAY0</accession>
<keyword evidence="4 5" id="KW-0012">Acyltransferase</keyword>
<dbReference type="GO" id="GO:0016746">
    <property type="term" value="F:acyltransferase activity"/>
    <property type="evidence" value="ECO:0007669"/>
    <property type="project" value="UniProtKB-KW"/>
</dbReference>
<comment type="caution">
    <text evidence="5">The sequence shown here is derived from an EMBL/GenBank/DDBJ whole genome shotgun (WGS) entry which is preliminary data.</text>
</comment>